<name>A0A422P0W2_TRYRA</name>
<dbReference type="VEuPathDB" id="TriTrypDB:TRSC58_01301"/>
<feature type="transmembrane region" description="Helical" evidence="1">
    <location>
        <begin position="1195"/>
        <end position="1213"/>
    </location>
</feature>
<reference evidence="2 3" key="1">
    <citation type="journal article" date="2018" name="BMC Genomics">
        <title>Genomic comparison of Trypanosoma conorhini and Trypanosoma rangeli to Trypanosoma cruzi strains of high and low virulence.</title>
        <authorList>
            <person name="Bradwell K.R."/>
            <person name="Koparde V.N."/>
            <person name="Matveyev A.V."/>
            <person name="Serrano M.G."/>
            <person name="Alves J.M."/>
            <person name="Parikh H."/>
            <person name="Huang B."/>
            <person name="Lee V."/>
            <person name="Espinosa-Alvarez O."/>
            <person name="Ortiz P.A."/>
            <person name="Costa-Martins A.G."/>
            <person name="Teixeira M.M."/>
            <person name="Buck G.A."/>
        </authorList>
    </citation>
    <scope>NUCLEOTIDE SEQUENCE [LARGE SCALE GENOMIC DNA]</scope>
    <source>
        <strain evidence="2 3">AM80</strain>
    </source>
</reference>
<dbReference type="RefSeq" id="XP_029242095.1">
    <property type="nucleotide sequence ID" value="XM_029378008.1"/>
</dbReference>
<feature type="transmembrane region" description="Helical" evidence="1">
    <location>
        <begin position="18"/>
        <end position="36"/>
    </location>
</feature>
<feature type="transmembrane region" description="Helical" evidence="1">
    <location>
        <begin position="1289"/>
        <end position="1312"/>
    </location>
</feature>
<keyword evidence="1" id="KW-0812">Transmembrane</keyword>
<dbReference type="GO" id="GO:0016740">
    <property type="term" value="F:transferase activity"/>
    <property type="evidence" value="ECO:0007669"/>
    <property type="project" value="UniProtKB-KW"/>
</dbReference>
<dbReference type="OrthoDB" id="266718at2759"/>
<evidence type="ECO:0000313" key="2">
    <source>
        <dbReference type="EMBL" id="RNF11314.1"/>
    </source>
</evidence>
<dbReference type="OMA" id="YGEMTID"/>
<evidence type="ECO:0008006" key="4">
    <source>
        <dbReference type="Google" id="ProtNLM"/>
    </source>
</evidence>
<accession>A0A422P0W2</accession>
<sequence length="1445" mass="159026">MGGQHCCFSHAGTRIGTFAVFLFFFALHVAGAGVRFRGSVYRGLAEETLRVGGATFMVQAVFPIFKGYDEAHLKDLLAEILSVSYVVSEDGAKREMQVTSNSWLRQLPRLMEQSRVEMEENGRTVRLTFHPLSDCVVDEALLVVPCLPPNITQQPHTLGGGAKGEDCRSDNAFVVTPKTLICIDTDRLVQMAPAQYITGNMIEIPIVKEKSAGTGSRIKVMNSNSCVNAVEASISGNEWDEENQVFRFGAIRGGLVTLCYMPFPEALPHVMLEVGETLTIAGPEGVSIEPRRVFSGVEFRGHVFGTNLSEHDELIITAQSCNEFTFENTFLPVFSLFSSTRALFFGIINEKGHYLVCYCREGSNRYVGVATLVVEKDVDAAMKKGSKYLPLDSVTDFYPVSIAGRLQVDETIMLFLKQESFNVSSLVWSGGSIVGQGEINCLGMSTITSQGYEPRTLSFILGNYGVMVIDVPQLLLEGGGAVHNYGHLTIVVAHVGDEGATSIRSRSRNNVVINRGGVIHVIAVEQGPAVLCQTHIMNTKGSLVLSGNLKITEMVIGERAKLVLQHGARVYTSDARLSGTIVLLENSELTLMGDSSLVSAKVIGNRSRIFLTGKSLLLDSIAVTGEVTTDIIGPLAGPSIVLVALCGVIAFGEGSHLNLRRAHLITNTGLAQLIIAGALTADIDSVVLSGNIWIQDNNITVVYGSGSRHRVQKGEESSLVSFAVSGNATLVALDVSSPPDFSVNCDTMLSLFGYVKIDGRFLVRGCVAVPLGGVIGGSVEYLKLPDEAARLMPLLLAANIRLPLNGVLPRGASLILGGEMLLRNGARLNLDGIVMKNAALIGAGTVYVGAQTILSVDHGSRLVLGGGCVINAAVTYVEGLLEADMLLGPLINGSLEIATGGRVKLYSVQTTPCVNVLSASGGVRWAHDLIVECHYYPLPSVSGYFSKASDRKKNDELRRKWFVLPPDMECSEEYLLEEANKLFIVFHCFHMMPHDPPPGVPSTRSMIKWGITFVLLGFMVMQFFLLANGMSWKQWLMDLRKKPPLRLTLSRSEFTLHAMNYVILATLLFNVFQRSMVAIPPQAPLPVGFMSFVRFRSVLLILPHRLINFQVTMRRVTMGTFIWGFTSITLMVLGKNSIRRRLCGKWGQRIMQILLRVEHVLQVFLIVFSFPFRSLVLDTFACNTFLSEFTTCSEAHNNMIVPTISLLLFCFVIQSGRLSAMQLLKCDLRCRLSVLVALDALSLTESGMWKVFSNSSLLLFVSNFSFACLRLLLLFYATPTAYRNINRLMIQFSCSALFAHVCIILHVIRVYLGFAKTCRDGEMYFIVVVTLWIVTVGGSVWYNIIAAQDESATTNNVAIDAIQRSIQQIHSRIQELQYEFLTCASAEERQNVLNATARLNMELLEKQKRYHYEKYRLLGSFYFNGLIKEPTRPRTVLTKKNNQFL</sequence>
<keyword evidence="1" id="KW-1133">Transmembrane helix</keyword>
<dbReference type="GeneID" id="40324883"/>
<feature type="transmembrane region" description="Helical" evidence="1">
    <location>
        <begin position="1324"/>
        <end position="1344"/>
    </location>
</feature>
<keyword evidence="1" id="KW-0472">Membrane</keyword>
<feature type="transmembrane region" description="Helical" evidence="1">
    <location>
        <begin position="1153"/>
        <end position="1175"/>
    </location>
</feature>
<keyword evidence="2" id="KW-0808">Transferase</keyword>
<evidence type="ECO:0000313" key="3">
    <source>
        <dbReference type="Proteomes" id="UP000283634"/>
    </source>
</evidence>
<proteinExistence type="predicted"/>
<feature type="transmembrane region" description="Helical" evidence="1">
    <location>
        <begin position="1009"/>
        <end position="1027"/>
    </location>
</feature>
<evidence type="ECO:0000256" key="1">
    <source>
        <dbReference type="SAM" id="Phobius"/>
    </source>
</evidence>
<protein>
    <recommendedName>
        <fullName evidence="4">Transmembrane protein</fullName>
    </recommendedName>
</protein>
<comment type="caution">
    <text evidence="2">The sequence shown here is derived from an EMBL/GenBank/DDBJ whole genome shotgun (WGS) entry which is preliminary data.</text>
</comment>
<feature type="transmembrane region" description="Helical" evidence="1">
    <location>
        <begin position="1116"/>
        <end position="1133"/>
    </location>
</feature>
<keyword evidence="3" id="KW-1185">Reference proteome</keyword>
<organism evidence="2 3">
    <name type="scientific">Trypanosoma rangeli</name>
    <dbReference type="NCBI Taxonomy" id="5698"/>
    <lineage>
        <taxon>Eukaryota</taxon>
        <taxon>Discoba</taxon>
        <taxon>Euglenozoa</taxon>
        <taxon>Kinetoplastea</taxon>
        <taxon>Metakinetoplastina</taxon>
        <taxon>Trypanosomatida</taxon>
        <taxon>Trypanosomatidae</taxon>
        <taxon>Trypanosoma</taxon>
        <taxon>Herpetosoma</taxon>
    </lineage>
</organism>
<dbReference type="Proteomes" id="UP000283634">
    <property type="component" value="Unassembled WGS sequence"/>
</dbReference>
<feature type="transmembrane region" description="Helical" evidence="1">
    <location>
        <begin position="1054"/>
        <end position="1072"/>
    </location>
</feature>
<feature type="transmembrane region" description="Helical" evidence="1">
    <location>
        <begin position="1257"/>
        <end position="1277"/>
    </location>
</feature>
<dbReference type="EMBL" id="MKGL01000019">
    <property type="protein sequence ID" value="RNF11314.1"/>
    <property type="molecule type" value="Genomic_DNA"/>
</dbReference>
<gene>
    <name evidence="2" type="ORF">TraAM80_00950</name>
</gene>